<proteinExistence type="inferred from homology"/>
<evidence type="ECO:0000256" key="6">
    <source>
        <dbReference type="ARBA" id="ARBA00022723"/>
    </source>
</evidence>
<dbReference type="GO" id="GO:0030313">
    <property type="term" value="C:cell envelope"/>
    <property type="evidence" value="ECO:0007669"/>
    <property type="project" value="UniProtKB-SubCell"/>
</dbReference>
<evidence type="ECO:0000256" key="8">
    <source>
        <dbReference type="PIRSR" id="PIRSR601501-1"/>
    </source>
</evidence>
<comment type="subunit">
    <text evidence="4">Heterodimer of a large and a small subunit.</text>
</comment>
<keyword evidence="8" id="KW-0408">Iron</keyword>
<evidence type="ECO:0000256" key="4">
    <source>
        <dbReference type="ARBA" id="ARBA00011771"/>
    </source>
</evidence>
<gene>
    <name evidence="10" type="ORF">WY13_01980</name>
</gene>
<dbReference type="PANTHER" id="PTHR42958:SF2">
    <property type="entry name" value="UPTAKE HYDROGENASE LARGE SUBUNIT"/>
    <property type="match status" value="1"/>
</dbReference>
<keyword evidence="5 8" id="KW-0533">Nickel</keyword>
<dbReference type="Gene3D" id="1.10.645.10">
    <property type="entry name" value="Cytochrome-c3 Hydrogenase, chain B"/>
    <property type="match status" value="1"/>
</dbReference>
<comment type="similarity">
    <text evidence="3 9">Belongs to the [NiFe]/[NiFeSe] hydrogenase large subunit family.</text>
</comment>
<dbReference type="EMBL" id="LITT01000021">
    <property type="protein sequence ID" value="OAA87298.1"/>
    <property type="molecule type" value="Genomic_DNA"/>
</dbReference>
<dbReference type="InterPro" id="IPR029014">
    <property type="entry name" value="NiFe-Hase_large"/>
</dbReference>
<keyword evidence="7 9" id="KW-0560">Oxidoreductase</keyword>
<dbReference type="PROSITE" id="PS00507">
    <property type="entry name" value="NI_HGENASE_L_1"/>
    <property type="match status" value="1"/>
</dbReference>
<dbReference type="GO" id="GO:0016151">
    <property type="term" value="F:nickel cation binding"/>
    <property type="evidence" value="ECO:0007669"/>
    <property type="project" value="InterPro"/>
</dbReference>
<evidence type="ECO:0000256" key="1">
    <source>
        <dbReference type="ARBA" id="ARBA00001967"/>
    </source>
</evidence>
<evidence type="ECO:0000313" key="11">
    <source>
        <dbReference type="Proteomes" id="UP000077407"/>
    </source>
</evidence>
<dbReference type="InterPro" id="IPR050867">
    <property type="entry name" value="NiFe/NiFeSe_hydrgnase_LSU"/>
</dbReference>
<name>A0A168P4M9_9CLOT</name>
<keyword evidence="6 8" id="KW-0479">Metal-binding</keyword>
<comment type="cofactor">
    <cofactor evidence="1 8">
        <name>Ni(2+)</name>
        <dbReference type="ChEBI" id="CHEBI:49786"/>
    </cofactor>
</comment>
<evidence type="ECO:0000256" key="3">
    <source>
        <dbReference type="ARBA" id="ARBA00009292"/>
    </source>
</evidence>
<feature type="binding site" evidence="8">
    <location>
        <position position="393"/>
    </location>
    <ligand>
        <name>Mg(2+)</name>
        <dbReference type="ChEBI" id="CHEBI:18420"/>
    </ligand>
</feature>
<feature type="binding site" evidence="8">
    <location>
        <position position="441"/>
    </location>
    <ligand>
        <name>Ni(2+)</name>
        <dbReference type="ChEBI" id="CHEBI:49786"/>
    </ligand>
</feature>
<evidence type="ECO:0000256" key="2">
    <source>
        <dbReference type="ARBA" id="ARBA00004196"/>
    </source>
</evidence>
<reference evidence="10 11" key="1">
    <citation type="journal article" date="2015" name="Biotechnol. Bioeng.">
        <title>Genome sequence and phenotypic characterization of Caulobacter segnis.</title>
        <authorList>
            <person name="Patel S."/>
            <person name="Fletcher B."/>
            <person name="Scott D.C."/>
            <person name="Ely B."/>
        </authorList>
    </citation>
    <scope>NUCLEOTIDE SEQUENCE [LARGE SCALE GENOMIC DNA]</scope>
    <source>
        <strain evidence="10 11">ERI-2</strain>
    </source>
</reference>
<dbReference type="SUPFAM" id="SSF56762">
    <property type="entry name" value="HydB/Nqo4-like"/>
    <property type="match status" value="1"/>
</dbReference>
<dbReference type="AlphaFoldDB" id="A0A168P4M9"/>
<dbReference type="Proteomes" id="UP000077407">
    <property type="component" value="Unassembled WGS sequence"/>
</dbReference>
<dbReference type="PROSITE" id="PS00508">
    <property type="entry name" value="NI_HGENASE_L_2"/>
    <property type="match status" value="1"/>
</dbReference>
<dbReference type="PANTHER" id="PTHR42958">
    <property type="entry name" value="HYDROGENASE-2 LARGE CHAIN"/>
    <property type="match status" value="1"/>
</dbReference>
<dbReference type="PATRIC" id="fig|1538.10.peg.2428"/>
<sequence length="462" mass="51940">MKKKITIDPITRISGFLETKVQVEKNIIVDAETSGLLFRGFEKMLKNRQPLDAVYFTERICGICSTAHATAAAAALEDALKIKISLNDSYMRNLIHGFEFIQNHIRHFYNLTIPSYVKMPDVNPLSSDQYEDYRLPYNLNKKISEDYIESIKYSRLAHEGLATLGGKAPHNHGIFVGGVTINIDSYKLTKVKSIISQINKFVSSVMLEDVNIISKYYADYFKMGGAYGNFMTYGIFDKYADPEISYVGPSVLINGQKYNFNSNKITENILHTWYMNDADETINLSKETGYSFIKSPTYDGHPMEVGPLARLILSGEYTGGSSCMDRNVARVLETKKILEIMQGLADRIKLISAEQRVYEIPNKAFGAGLIDTTRGSLGHWISIEDKFIKHYNIITPTVWNMGPRNQSGALGIGEKSLVGTKIKNIKQPIEVGRIMRSFDPCVSCATHLISDKYEPVDVQVIV</sequence>
<evidence type="ECO:0000256" key="7">
    <source>
        <dbReference type="ARBA" id="ARBA00023002"/>
    </source>
</evidence>
<feature type="binding site" evidence="8">
    <location>
        <position position="61"/>
    </location>
    <ligand>
        <name>Ni(2+)</name>
        <dbReference type="ChEBI" id="CHEBI:49786"/>
    </ligand>
</feature>
<comment type="subcellular location">
    <subcellularLocation>
        <location evidence="2">Cell envelope</location>
    </subcellularLocation>
</comment>
<dbReference type="InterPro" id="IPR001501">
    <property type="entry name" value="Ni-dep_hyd_lsu"/>
</dbReference>
<dbReference type="EC" id="1.12.99.6" evidence="10"/>
<evidence type="ECO:0000313" key="10">
    <source>
        <dbReference type="EMBL" id="OAA87298.1"/>
    </source>
</evidence>
<comment type="caution">
    <text evidence="10">The sequence shown here is derived from an EMBL/GenBank/DDBJ whole genome shotgun (WGS) entry which is preliminary data.</text>
</comment>
<dbReference type="InterPro" id="IPR018194">
    <property type="entry name" value="Ni-dep_hyd_lsu_Ni_BS"/>
</dbReference>
<dbReference type="RefSeq" id="WP_063555451.1">
    <property type="nucleotide sequence ID" value="NZ_LITT01000021.1"/>
</dbReference>
<evidence type="ECO:0000256" key="9">
    <source>
        <dbReference type="RuleBase" id="RU003896"/>
    </source>
</evidence>
<feature type="binding site" evidence="8">
    <location>
        <position position="64"/>
    </location>
    <ligand>
        <name>Ni(2+)</name>
        <dbReference type="ChEBI" id="CHEBI:49786"/>
    </ligand>
</feature>
<feature type="binding site" evidence="8">
    <location>
        <position position="64"/>
    </location>
    <ligand>
        <name>Fe cation</name>
        <dbReference type="ChEBI" id="CHEBI:24875"/>
    </ligand>
</feature>
<dbReference type="GO" id="GO:0008901">
    <property type="term" value="F:ferredoxin hydrogenase activity"/>
    <property type="evidence" value="ECO:0007669"/>
    <property type="project" value="InterPro"/>
</dbReference>
<accession>A0A168P4M9</accession>
<keyword evidence="8" id="KW-0460">Magnesium</keyword>
<dbReference type="GO" id="GO:0033748">
    <property type="term" value="F:hydrogenase (acceptor) activity"/>
    <property type="evidence" value="ECO:0007669"/>
    <property type="project" value="UniProtKB-EC"/>
</dbReference>
<feature type="binding site" evidence="8">
    <location>
        <position position="42"/>
    </location>
    <ligand>
        <name>Mg(2+)</name>
        <dbReference type="ChEBI" id="CHEBI:18420"/>
    </ligand>
</feature>
<dbReference type="OrthoDB" id="9761717at2"/>
<dbReference type="Pfam" id="PF00374">
    <property type="entry name" value="NiFeSe_Hases"/>
    <property type="match status" value="3"/>
</dbReference>
<organism evidence="10 11">
    <name type="scientific">Clostridium ljungdahlii</name>
    <dbReference type="NCBI Taxonomy" id="1538"/>
    <lineage>
        <taxon>Bacteria</taxon>
        <taxon>Bacillati</taxon>
        <taxon>Bacillota</taxon>
        <taxon>Clostridia</taxon>
        <taxon>Eubacteriales</taxon>
        <taxon>Clostridiaceae</taxon>
        <taxon>Clostridium</taxon>
    </lineage>
</organism>
<protein>
    <submittedName>
        <fullName evidence="10">Periplasmic [NiFeSe] hydrogenase large subunit</fullName>
        <ecNumber evidence="10">1.12.99.6</ecNumber>
    </submittedName>
</protein>
<feature type="binding site" evidence="8">
    <location>
        <position position="447"/>
    </location>
    <ligand>
        <name>Mg(2+)</name>
        <dbReference type="ChEBI" id="CHEBI:18420"/>
    </ligand>
</feature>
<evidence type="ECO:0000256" key="5">
    <source>
        <dbReference type="ARBA" id="ARBA00022596"/>
    </source>
</evidence>
<comment type="cofactor">
    <cofactor evidence="8">
        <name>Fe cation</name>
        <dbReference type="ChEBI" id="CHEBI:24875"/>
    </cofactor>
</comment>
<feature type="binding site" evidence="8">
    <location>
        <position position="444"/>
    </location>
    <ligand>
        <name>Fe cation</name>
        <dbReference type="ChEBI" id="CHEBI:24875"/>
    </ligand>
</feature>